<dbReference type="PANTHER" id="PTHR10961:SF7">
    <property type="entry name" value="FAD DEPENDENT OXIDOREDUCTASE DOMAIN-CONTAINING PROTEIN"/>
    <property type="match status" value="1"/>
</dbReference>
<evidence type="ECO:0000256" key="4">
    <source>
        <dbReference type="ARBA" id="ARBA00022827"/>
    </source>
</evidence>
<evidence type="ECO:0000313" key="8">
    <source>
        <dbReference type="Proteomes" id="UP001603857"/>
    </source>
</evidence>
<dbReference type="Pfam" id="PF01266">
    <property type="entry name" value="DAO"/>
    <property type="match status" value="1"/>
</dbReference>
<evidence type="ECO:0000259" key="6">
    <source>
        <dbReference type="Pfam" id="PF01266"/>
    </source>
</evidence>
<keyword evidence="3" id="KW-0285">Flavoprotein</keyword>
<keyword evidence="8" id="KW-1185">Reference proteome</keyword>
<dbReference type="SUPFAM" id="SSF51905">
    <property type="entry name" value="FAD/NAD(P)-binding domain"/>
    <property type="match status" value="1"/>
</dbReference>
<keyword evidence="5" id="KW-0560">Oxidoreductase</keyword>
<organism evidence="7 8">
    <name type="scientific">Flemingia macrophylla</name>
    <dbReference type="NCBI Taxonomy" id="520843"/>
    <lineage>
        <taxon>Eukaryota</taxon>
        <taxon>Viridiplantae</taxon>
        <taxon>Streptophyta</taxon>
        <taxon>Embryophyta</taxon>
        <taxon>Tracheophyta</taxon>
        <taxon>Spermatophyta</taxon>
        <taxon>Magnoliopsida</taxon>
        <taxon>eudicotyledons</taxon>
        <taxon>Gunneridae</taxon>
        <taxon>Pentapetalae</taxon>
        <taxon>rosids</taxon>
        <taxon>fabids</taxon>
        <taxon>Fabales</taxon>
        <taxon>Fabaceae</taxon>
        <taxon>Papilionoideae</taxon>
        <taxon>50 kb inversion clade</taxon>
        <taxon>NPAAA clade</taxon>
        <taxon>indigoferoid/millettioid clade</taxon>
        <taxon>Phaseoleae</taxon>
        <taxon>Flemingia</taxon>
    </lineage>
</organism>
<dbReference type="InterPro" id="IPR045170">
    <property type="entry name" value="MTOX"/>
</dbReference>
<dbReference type="PANTHER" id="PTHR10961">
    <property type="entry name" value="PEROXISOMAL SARCOSINE OXIDASE"/>
    <property type="match status" value="1"/>
</dbReference>
<proteinExistence type="inferred from homology"/>
<dbReference type="SUPFAM" id="SSF54373">
    <property type="entry name" value="FAD-linked reductases, C-terminal domain"/>
    <property type="match status" value="1"/>
</dbReference>
<dbReference type="Proteomes" id="UP001603857">
    <property type="component" value="Unassembled WGS sequence"/>
</dbReference>
<dbReference type="EMBL" id="JBGMDY010000001">
    <property type="protein sequence ID" value="KAL2346849.1"/>
    <property type="molecule type" value="Genomic_DNA"/>
</dbReference>
<evidence type="ECO:0000256" key="5">
    <source>
        <dbReference type="ARBA" id="ARBA00023002"/>
    </source>
</evidence>
<comment type="cofactor">
    <cofactor evidence="1">
        <name>FAD</name>
        <dbReference type="ChEBI" id="CHEBI:57692"/>
    </cofactor>
</comment>
<dbReference type="AlphaFoldDB" id="A0ABD1NFE8"/>
<dbReference type="Gene3D" id="3.50.50.60">
    <property type="entry name" value="FAD/NAD(P)-binding domain"/>
    <property type="match status" value="1"/>
</dbReference>
<dbReference type="Gene3D" id="3.30.9.10">
    <property type="entry name" value="D-Amino Acid Oxidase, subunit A, domain 2"/>
    <property type="match status" value="1"/>
</dbReference>
<evidence type="ECO:0000313" key="7">
    <source>
        <dbReference type="EMBL" id="KAL2346849.1"/>
    </source>
</evidence>
<sequence length="394" mass="43503">MEDAEFDVIIIGGGVMGSSTAYDAAKRGLKTLLLEQFDFLHHRGSSHGESRTIRLTYPQHYYYPLVMDSYALWQQAQAQVGYQVYFQAHHLDMGPAHHPEMLAVLDYCRTHNIPFQLLNPDQVAHKFSGPIHIPHDWLALYNPYGGVIKPTKAVAMFQTLALRNGAVLRDNAEVVSIDKNKEAASGMVVGTAAGERFRGKKCVVTAGAWAGKLVKAVSGVEVPIQPLETHACYWRVKEGQEGKLAMGSGFPTFSSFGDVYVYGTPTLEFPGLIKVAVHGGKPCDPDKRPWGPGFMMDALKTWVEERFPGMVDSSEPVIKQCCMYSMTPDEDFLIDFLGGHFGNDVVVGAGFSGHGFKMAPAIARILVDLALHGETKWAHIKHFSIARFKITSRF</sequence>
<name>A0ABD1NFE8_9FABA</name>
<feature type="domain" description="FAD dependent oxidoreductase" evidence="6">
    <location>
        <begin position="7"/>
        <end position="369"/>
    </location>
</feature>
<gene>
    <name evidence="7" type="ORF">Fmac_000849</name>
</gene>
<keyword evidence="4" id="KW-0274">FAD</keyword>
<evidence type="ECO:0000256" key="1">
    <source>
        <dbReference type="ARBA" id="ARBA00001974"/>
    </source>
</evidence>
<evidence type="ECO:0000256" key="3">
    <source>
        <dbReference type="ARBA" id="ARBA00022630"/>
    </source>
</evidence>
<dbReference type="GO" id="GO:0016491">
    <property type="term" value="F:oxidoreductase activity"/>
    <property type="evidence" value="ECO:0007669"/>
    <property type="project" value="UniProtKB-KW"/>
</dbReference>
<dbReference type="InterPro" id="IPR036188">
    <property type="entry name" value="FAD/NAD-bd_sf"/>
</dbReference>
<dbReference type="InterPro" id="IPR006076">
    <property type="entry name" value="FAD-dep_OxRdtase"/>
</dbReference>
<reference evidence="7 8" key="1">
    <citation type="submission" date="2024-08" db="EMBL/GenBank/DDBJ databases">
        <title>Insights into the chromosomal genome structure of Flemingia macrophylla.</title>
        <authorList>
            <person name="Ding Y."/>
            <person name="Zhao Y."/>
            <person name="Bi W."/>
            <person name="Wu M."/>
            <person name="Zhao G."/>
            <person name="Gong Y."/>
            <person name="Li W."/>
            <person name="Zhang P."/>
        </authorList>
    </citation>
    <scope>NUCLEOTIDE SEQUENCE [LARGE SCALE GENOMIC DNA]</scope>
    <source>
        <strain evidence="7">DYQJB</strain>
        <tissue evidence="7">Leaf</tissue>
    </source>
</reference>
<comment type="caution">
    <text evidence="7">The sequence shown here is derived from an EMBL/GenBank/DDBJ whole genome shotgun (WGS) entry which is preliminary data.</text>
</comment>
<comment type="similarity">
    <text evidence="2">Belongs to the MSOX/MTOX family.</text>
</comment>
<accession>A0ABD1NFE8</accession>
<evidence type="ECO:0000256" key="2">
    <source>
        <dbReference type="ARBA" id="ARBA00010989"/>
    </source>
</evidence>
<protein>
    <recommendedName>
        <fullName evidence="6">FAD dependent oxidoreductase domain-containing protein</fullName>
    </recommendedName>
</protein>